<protein>
    <submittedName>
        <fullName evidence="1">Uncharacterized protein</fullName>
    </submittedName>
</protein>
<dbReference type="EMBL" id="CP069024">
    <property type="protein sequence ID" value="QRC91751.1"/>
    <property type="molecule type" value="Genomic_DNA"/>
</dbReference>
<gene>
    <name evidence="1" type="ORF">JI435_401610</name>
</gene>
<evidence type="ECO:0000313" key="1">
    <source>
        <dbReference type="EMBL" id="QRC91751.1"/>
    </source>
</evidence>
<dbReference type="Proteomes" id="UP000663193">
    <property type="component" value="Chromosome 2"/>
</dbReference>
<proteinExistence type="predicted"/>
<evidence type="ECO:0000313" key="2">
    <source>
        <dbReference type="Proteomes" id="UP000663193"/>
    </source>
</evidence>
<name>A0A7U2ERI8_PHANO</name>
<reference evidence="2" key="1">
    <citation type="journal article" date="2021" name="BMC Genomics">
        <title>Chromosome-level genome assembly and manually-curated proteome of model necrotroph Parastagonospora nodorum Sn15 reveals a genome-wide trove of candidate effector homologs, and redundancy of virulence-related functions within an accessory chromosome.</title>
        <authorList>
            <person name="Bertazzoni S."/>
            <person name="Jones D.A.B."/>
            <person name="Phan H.T."/>
            <person name="Tan K.-C."/>
            <person name="Hane J.K."/>
        </authorList>
    </citation>
    <scope>NUCLEOTIDE SEQUENCE [LARGE SCALE GENOMIC DNA]</scope>
    <source>
        <strain evidence="2">SN15 / ATCC MYA-4574 / FGSC 10173)</strain>
    </source>
</reference>
<keyword evidence="2" id="KW-1185">Reference proteome</keyword>
<sequence length="98" mass="11080">MPVWTVMEKYQEIPHVHRPFGLGERCSRPATRMPASMSQDSLVELLRLDKGDRRNCHGKMSRTWAVVGEPRVYKADGAVRLNSPSSATETITSLQQQL</sequence>
<accession>A0A7U2ERI8</accession>
<dbReference type="AlphaFoldDB" id="A0A7U2ERI8"/>
<dbReference type="VEuPathDB" id="FungiDB:JI435_401610"/>
<organism evidence="1 2">
    <name type="scientific">Phaeosphaeria nodorum (strain SN15 / ATCC MYA-4574 / FGSC 10173)</name>
    <name type="common">Glume blotch fungus</name>
    <name type="synonym">Parastagonospora nodorum</name>
    <dbReference type="NCBI Taxonomy" id="321614"/>
    <lineage>
        <taxon>Eukaryota</taxon>
        <taxon>Fungi</taxon>
        <taxon>Dikarya</taxon>
        <taxon>Ascomycota</taxon>
        <taxon>Pezizomycotina</taxon>
        <taxon>Dothideomycetes</taxon>
        <taxon>Pleosporomycetidae</taxon>
        <taxon>Pleosporales</taxon>
        <taxon>Pleosporineae</taxon>
        <taxon>Phaeosphaeriaceae</taxon>
        <taxon>Parastagonospora</taxon>
    </lineage>
</organism>